<dbReference type="VEuPathDB" id="MicrosporidiaDB:H312_02231"/>
<keyword evidence="1" id="KW-0472">Membrane</keyword>
<dbReference type="HOGENOM" id="CLU_126085_1_0_1"/>
<protein>
    <submittedName>
        <fullName evidence="2">Uncharacterized protein</fullName>
    </submittedName>
</protein>
<feature type="transmembrane region" description="Helical" evidence="1">
    <location>
        <begin position="48"/>
        <end position="67"/>
    </location>
</feature>
<evidence type="ECO:0000313" key="2">
    <source>
        <dbReference type="EMBL" id="KCZ80363.1"/>
    </source>
</evidence>
<feature type="transmembrane region" description="Helical" evidence="1">
    <location>
        <begin position="143"/>
        <end position="165"/>
    </location>
</feature>
<dbReference type="OrthoDB" id="10303273at2759"/>
<dbReference type="Proteomes" id="UP000030655">
    <property type="component" value="Unassembled WGS sequence"/>
</dbReference>
<reference evidence="3" key="1">
    <citation type="submission" date="2013-02" db="EMBL/GenBank/DDBJ databases">
        <authorList>
            <consortium name="The Broad Institute Genome Sequencing Platform"/>
            <person name="Cuomo C."/>
            <person name="Becnel J."/>
            <person name="Sanscrainte N."/>
            <person name="Walker B."/>
            <person name="Young S.K."/>
            <person name="Zeng Q."/>
            <person name="Gargeya S."/>
            <person name="Fitzgerald M."/>
            <person name="Haas B."/>
            <person name="Abouelleil A."/>
            <person name="Alvarado L."/>
            <person name="Arachchi H.M."/>
            <person name="Berlin A.M."/>
            <person name="Chapman S.B."/>
            <person name="Dewar J."/>
            <person name="Goldberg J."/>
            <person name="Griggs A."/>
            <person name="Gujja S."/>
            <person name="Hansen M."/>
            <person name="Howarth C."/>
            <person name="Imamovic A."/>
            <person name="Larimer J."/>
            <person name="McCowan C."/>
            <person name="Murphy C."/>
            <person name="Neiman D."/>
            <person name="Pearson M."/>
            <person name="Priest M."/>
            <person name="Roberts A."/>
            <person name="Saif S."/>
            <person name="Shea T."/>
            <person name="Sisk P."/>
            <person name="Sykes S."/>
            <person name="Wortman J."/>
            <person name="Nusbaum C."/>
            <person name="Birren B."/>
        </authorList>
    </citation>
    <scope>NUCLEOTIDE SEQUENCE [LARGE SCALE GENOMIC DNA]</scope>
    <source>
        <strain evidence="3">PRA339</strain>
    </source>
</reference>
<keyword evidence="1" id="KW-0812">Transmembrane</keyword>
<dbReference type="EMBL" id="KK365185">
    <property type="protein sequence ID" value="KCZ80363.1"/>
    <property type="molecule type" value="Genomic_DNA"/>
</dbReference>
<name>A0A059EZ83_9MICR</name>
<feature type="transmembrane region" description="Helical" evidence="1">
    <location>
        <begin position="7"/>
        <end position="28"/>
    </location>
</feature>
<proteinExistence type="predicted"/>
<reference evidence="2 3" key="2">
    <citation type="submission" date="2014-03" db="EMBL/GenBank/DDBJ databases">
        <title>The Genome Sequence of Anncaliia algerae insect isolate PRA339.</title>
        <authorList>
            <consortium name="The Broad Institute Genome Sequencing Platform"/>
            <consortium name="The Broad Institute Genome Sequencing Center for Infectious Disease"/>
            <person name="Cuomo C."/>
            <person name="Becnel J."/>
            <person name="Sanscrainte N."/>
            <person name="Walker B."/>
            <person name="Young S.K."/>
            <person name="Zeng Q."/>
            <person name="Gargeya S."/>
            <person name="Fitzgerald M."/>
            <person name="Haas B."/>
            <person name="Abouelleil A."/>
            <person name="Alvarado L."/>
            <person name="Arachchi H.M."/>
            <person name="Berlin A.M."/>
            <person name="Chapman S.B."/>
            <person name="Dewar J."/>
            <person name="Goldberg J."/>
            <person name="Griggs A."/>
            <person name="Gujja S."/>
            <person name="Hansen M."/>
            <person name="Howarth C."/>
            <person name="Imamovic A."/>
            <person name="Larimer J."/>
            <person name="McCowan C."/>
            <person name="Murphy C."/>
            <person name="Neiman D."/>
            <person name="Pearson M."/>
            <person name="Priest M."/>
            <person name="Roberts A."/>
            <person name="Saif S."/>
            <person name="Shea T."/>
            <person name="Sisk P."/>
            <person name="Sykes S."/>
            <person name="Wortman J."/>
            <person name="Nusbaum C."/>
            <person name="Birren B."/>
        </authorList>
    </citation>
    <scope>NUCLEOTIDE SEQUENCE [LARGE SCALE GENOMIC DNA]</scope>
    <source>
        <strain evidence="2 3">PRA339</strain>
    </source>
</reference>
<keyword evidence="3" id="KW-1185">Reference proteome</keyword>
<gene>
    <name evidence="2" type="ORF">H312_02231</name>
</gene>
<keyword evidence="1" id="KW-1133">Transmembrane helix</keyword>
<accession>A0A059EZ83</accession>
<dbReference type="AlphaFoldDB" id="A0A059EZ83"/>
<sequence>MKKFLQFYLTFTLLILVEMITAVVYIRMVIQAVKRIGVLVYPAIVDTSLGYLLGNFLTFTSLSFAVIAQNHFALIFYFYFSLSILLSLFCYAPFSYRGYLQFTYLFPKLFEVIFVFYNSDLYSQKILFIRNRKIGSDLKLKKVLNVSIKLIRYIYLMLLHEQWLIYT</sequence>
<organism evidence="2 3">
    <name type="scientific">Anncaliia algerae PRA339</name>
    <dbReference type="NCBI Taxonomy" id="1288291"/>
    <lineage>
        <taxon>Eukaryota</taxon>
        <taxon>Fungi</taxon>
        <taxon>Fungi incertae sedis</taxon>
        <taxon>Microsporidia</taxon>
        <taxon>Tubulinosematoidea</taxon>
        <taxon>Tubulinosematidae</taxon>
        <taxon>Anncaliia</taxon>
    </lineage>
</organism>
<evidence type="ECO:0000313" key="3">
    <source>
        <dbReference type="Proteomes" id="UP000030655"/>
    </source>
</evidence>
<feature type="transmembrane region" description="Helical" evidence="1">
    <location>
        <begin position="102"/>
        <end position="122"/>
    </location>
</feature>
<feature type="transmembrane region" description="Helical" evidence="1">
    <location>
        <begin position="74"/>
        <end position="96"/>
    </location>
</feature>
<evidence type="ECO:0000256" key="1">
    <source>
        <dbReference type="SAM" id="Phobius"/>
    </source>
</evidence>